<accession>A0A2R2MNJ6</accession>
<name>A0A2R2MNJ6_LINAN</name>
<protein>
    <recommendedName>
        <fullName evidence="2">Allantoate amidinohydrolase</fullName>
    </recommendedName>
</protein>
<dbReference type="GeneID" id="106164751"/>
<dbReference type="GO" id="GO:0000256">
    <property type="term" value="P:allantoin catabolic process"/>
    <property type="evidence" value="ECO:0007669"/>
    <property type="project" value="InterPro"/>
</dbReference>
<organism evidence="4 6">
    <name type="scientific">Lingula anatina</name>
    <name type="common">Brachiopod</name>
    <name type="synonym">Lingula unguis</name>
    <dbReference type="NCBI Taxonomy" id="7574"/>
    <lineage>
        <taxon>Eukaryota</taxon>
        <taxon>Metazoa</taxon>
        <taxon>Spiralia</taxon>
        <taxon>Lophotrochozoa</taxon>
        <taxon>Brachiopoda</taxon>
        <taxon>Linguliformea</taxon>
        <taxon>Lingulata</taxon>
        <taxon>Lingulida</taxon>
        <taxon>Linguloidea</taxon>
        <taxon>Lingulidae</taxon>
        <taxon>Lingula</taxon>
    </lineage>
</organism>
<evidence type="ECO:0000256" key="2">
    <source>
        <dbReference type="ARBA" id="ARBA00031078"/>
    </source>
</evidence>
<feature type="domain" description="Allantoicase" evidence="3">
    <location>
        <begin position="31"/>
        <end position="201"/>
    </location>
</feature>
<evidence type="ECO:0000313" key="5">
    <source>
        <dbReference type="RefSeq" id="XP_023931797.1"/>
    </source>
</evidence>
<dbReference type="Pfam" id="PF03561">
    <property type="entry name" value="Allantoicase"/>
    <property type="match status" value="2"/>
</dbReference>
<dbReference type="PANTHER" id="PTHR12045">
    <property type="entry name" value="ALLANTOICASE"/>
    <property type="match status" value="1"/>
</dbReference>
<evidence type="ECO:0000259" key="3">
    <source>
        <dbReference type="Pfam" id="PF03561"/>
    </source>
</evidence>
<gene>
    <name evidence="5 6" type="primary">LOC106164751</name>
</gene>
<dbReference type="KEGG" id="lak:106164751"/>
<dbReference type="SUPFAM" id="SSF49785">
    <property type="entry name" value="Galactose-binding domain-like"/>
    <property type="match status" value="2"/>
</dbReference>
<proteinExistence type="inferred from homology"/>
<dbReference type="InterPro" id="IPR008979">
    <property type="entry name" value="Galactose-bd-like_sf"/>
</dbReference>
<dbReference type="InterPro" id="IPR005164">
    <property type="entry name" value="Allantoicase"/>
</dbReference>
<dbReference type="InterPro" id="IPR015908">
    <property type="entry name" value="Allantoicase_dom"/>
</dbReference>
<keyword evidence="4" id="KW-1185">Reference proteome</keyword>
<feature type="domain" description="Allantoicase" evidence="3">
    <location>
        <begin position="222"/>
        <end position="380"/>
    </location>
</feature>
<dbReference type="HAMAP" id="MF_00813">
    <property type="entry name" value="Allantoicase"/>
    <property type="match status" value="1"/>
</dbReference>
<dbReference type="RefSeq" id="XP_023931797.1">
    <property type="nucleotide sequence ID" value="XM_024076029.1"/>
</dbReference>
<dbReference type="PANTHER" id="PTHR12045:SF3">
    <property type="entry name" value="INACTIVE ALLANTOICASE-RELATED"/>
    <property type="match status" value="1"/>
</dbReference>
<evidence type="ECO:0000313" key="6">
    <source>
        <dbReference type="RefSeq" id="XP_023931798.1"/>
    </source>
</evidence>
<dbReference type="AlphaFoldDB" id="A0A2R2MNJ6"/>
<dbReference type="GO" id="GO:0004037">
    <property type="term" value="F:allantoicase activity"/>
    <property type="evidence" value="ECO:0007669"/>
    <property type="project" value="InterPro"/>
</dbReference>
<dbReference type="Proteomes" id="UP000085678">
    <property type="component" value="Unplaced"/>
</dbReference>
<dbReference type="STRING" id="7574.A0A2R2MNJ6"/>
<sequence>MAEIQLIEAPAPHQQPPDYTRLNDLACSKVGGCIVFASDDWFAEAENLLKPNIPEWKEGVFTEYGKWMDGWETRRKRIPGHDWAIIQLGVSGVIFGVDVDTSFFTGNYTPRISIQAANLKKKFPSRNGKPGKAATEAEYKKIAALNSENWETIVPISELKPGYKTSFHNFFRVKRQQLWTHLRLNMFPDGGIARLRVYGQAKRDWSLVDKDTVVDLVAMVNGGVCLGSSNAHFGHPRNLVAPGTGENMGDGWETARRLDRPAVLTADKSGVLQVPGCEWAVFRLGCPGVVKEITLDTRHFKGNFPDSCRIEACNIPLSGEQQALSVMSGPPWKTLLLPQKMTPNREHHYKDEVQTIGTISHIRLFVAPDGGVSRMRIWGLKEDVALASKL</sequence>
<dbReference type="PIRSF" id="PIRSF016516">
    <property type="entry name" value="Allantoicase"/>
    <property type="match status" value="1"/>
</dbReference>
<dbReference type="RefSeq" id="XP_023931798.1">
    <property type="nucleotide sequence ID" value="XM_024076030.1"/>
</dbReference>
<dbReference type="OMA" id="MDDGWET"/>
<dbReference type="NCBIfam" id="TIGR02961">
    <property type="entry name" value="allantoicase"/>
    <property type="match status" value="1"/>
</dbReference>
<comment type="similarity">
    <text evidence="1">Belongs to the allantoicase family.</text>
</comment>
<reference evidence="5 6" key="1">
    <citation type="submission" date="2025-04" db="UniProtKB">
        <authorList>
            <consortium name="RefSeq"/>
        </authorList>
    </citation>
    <scope>IDENTIFICATION</scope>
    <source>
        <tissue evidence="5 6">Gonads</tissue>
    </source>
</reference>
<evidence type="ECO:0000313" key="4">
    <source>
        <dbReference type="Proteomes" id="UP000085678"/>
    </source>
</evidence>
<dbReference type="Gene3D" id="2.60.120.260">
    <property type="entry name" value="Galactose-binding domain-like"/>
    <property type="match status" value="2"/>
</dbReference>
<dbReference type="OrthoDB" id="10266039at2759"/>
<dbReference type="FunFam" id="2.60.120.260:FF:000077">
    <property type="entry name" value="Probable allantoicase"/>
    <property type="match status" value="1"/>
</dbReference>
<evidence type="ECO:0000256" key="1">
    <source>
        <dbReference type="ARBA" id="ARBA00009242"/>
    </source>
</evidence>